<accession>V9L5I2</accession>
<evidence type="ECO:0000313" key="3">
    <source>
        <dbReference type="Ensembl" id="ENSCMIP00000026470.1"/>
    </source>
</evidence>
<dbReference type="RefSeq" id="XP_007906617.1">
    <property type="nucleotide sequence ID" value="XM_007908426.2"/>
</dbReference>
<dbReference type="KEGG" id="cmk:103188427"/>
<gene>
    <name evidence="3" type="primary">si:dkey-261l7.2</name>
</gene>
<dbReference type="Pfam" id="PF08755">
    <property type="entry name" value="YccV-like"/>
    <property type="match status" value="1"/>
</dbReference>
<dbReference type="OrthoDB" id="28868at2759"/>
<dbReference type="PANTHER" id="PTHR48439">
    <property type="entry name" value="HEMIMETHYLATED DNA-BINDING DOMAIN-CONTAINING PROTEIN"/>
    <property type="match status" value="1"/>
</dbReference>
<dbReference type="GeneTree" id="ENSGT00530000065281"/>
<dbReference type="PANTHER" id="PTHR48439:SF1">
    <property type="entry name" value="HEMIMETHYLATED DNA-BINDING DOMAIN-CONTAINING PROTEIN"/>
    <property type="match status" value="1"/>
</dbReference>
<protein>
    <submittedName>
        <fullName evidence="3">Uncharacterized LOC103188427</fullName>
    </submittedName>
</protein>
<dbReference type="SMART" id="SM00992">
    <property type="entry name" value="YccV-like"/>
    <property type="match status" value="1"/>
</dbReference>
<dbReference type="Proteomes" id="UP000314986">
    <property type="component" value="Unassembled WGS sequence"/>
</dbReference>
<reference evidence="2 4" key="3">
    <citation type="journal article" date="2014" name="Nature">
        <title>Elephant shark genome provides unique insights into gnathostome evolution.</title>
        <authorList>
            <consortium name="International Elephant Shark Genome Sequencing Consortium"/>
            <person name="Venkatesh B."/>
            <person name="Lee A.P."/>
            <person name="Ravi V."/>
            <person name="Maurya A.K."/>
            <person name="Lian M.M."/>
            <person name="Swann J.B."/>
            <person name="Ohta Y."/>
            <person name="Flajnik M.F."/>
            <person name="Sutoh Y."/>
            <person name="Kasahara M."/>
            <person name="Hoon S."/>
            <person name="Gangu V."/>
            <person name="Roy S.W."/>
            <person name="Irimia M."/>
            <person name="Korzh V."/>
            <person name="Kondrychyn I."/>
            <person name="Lim Z.W."/>
            <person name="Tay B.H."/>
            <person name="Tohari S."/>
            <person name="Kong K.W."/>
            <person name="Ho S."/>
            <person name="Lorente-Galdos B."/>
            <person name="Quilez J."/>
            <person name="Marques-Bonet T."/>
            <person name="Raney B.J."/>
            <person name="Ingham P.W."/>
            <person name="Tay A."/>
            <person name="Hillier L.W."/>
            <person name="Minx P."/>
            <person name="Boehm T."/>
            <person name="Wilson R.K."/>
            <person name="Brenner S."/>
            <person name="Warren W.C."/>
        </authorList>
    </citation>
    <scope>NUCLEOTIDE SEQUENCE</scope>
    <source>
        <tissue evidence="2">Spleen</tissue>
    </source>
</reference>
<evidence type="ECO:0000313" key="4">
    <source>
        <dbReference type="Proteomes" id="UP000314986"/>
    </source>
</evidence>
<reference evidence="3" key="4">
    <citation type="submission" date="2025-05" db="UniProtKB">
        <authorList>
            <consortium name="Ensembl"/>
        </authorList>
    </citation>
    <scope>IDENTIFICATION</scope>
</reference>
<evidence type="ECO:0000259" key="1">
    <source>
        <dbReference type="SMART" id="SM00992"/>
    </source>
</evidence>
<dbReference type="NCBIfam" id="TIGR02097">
    <property type="entry name" value="yccV"/>
    <property type="match status" value="1"/>
</dbReference>
<dbReference type="AlphaFoldDB" id="V9L5I2"/>
<dbReference type="Gene3D" id="2.30.30.390">
    <property type="entry name" value="Hemimethylated DNA-binding domain"/>
    <property type="match status" value="1"/>
</dbReference>
<dbReference type="SUPFAM" id="SSF141255">
    <property type="entry name" value="YccV-like"/>
    <property type="match status" value="1"/>
</dbReference>
<reference evidence="4" key="2">
    <citation type="journal article" date="2007" name="PLoS Biol.">
        <title>Survey sequencing and comparative analysis of the elephant shark (Callorhinchus milii) genome.</title>
        <authorList>
            <person name="Venkatesh B."/>
            <person name="Kirkness E.F."/>
            <person name="Loh Y.H."/>
            <person name="Halpern A.L."/>
            <person name="Lee A.P."/>
            <person name="Johnson J."/>
            <person name="Dandona N."/>
            <person name="Viswanathan L.D."/>
            <person name="Tay A."/>
            <person name="Venter J.C."/>
            <person name="Strausberg R.L."/>
            <person name="Brenner S."/>
        </authorList>
    </citation>
    <scope>NUCLEOTIDE SEQUENCE [LARGE SCALE GENOMIC DNA]</scope>
</reference>
<dbReference type="STRING" id="7868.ENSCMIP00000026470"/>
<evidence type="ECO:0000313" key="2">
    <source>
        <dbReference type="EMBL" id="AFP06471.1"/>
    </source>
</evidence>
<dbReference type="InterPro" id="IPR011722">
    <property type="entry name" value="Hemimethylated_DNA-bd_dom"/>
</dbReference>
<dbReference type="InterPro" id="IPR053189">
    <property type="entry name" value="Clp_protease_adapter_ClpF"/>
</dbReference>
<dbReference type="GO" id="GO:0003677">
    <property type="term" value="F:DNA binding"/>
    <property type="evidence" value="ECO:0007669"/>
    <property type="project" value="InterPro"/>
</dbReference>
<feature type="domain" description="Hemimethylated DNA-binding" evidence="1">
    <location>
        <begin position="110"/>
        <end position="211"/>
    </location>
</feature>
<dbReference type="OMA" id="ISRWCGS"/>
<organism evidence="2">
    <name type="scientific">Callorhinchus milii</name>
    <name type="common">Ghost shark</name>
    <dbReference type="NCBI Taxonomy" id="7868"/>
    <lineage>
        <taxon>Eukaryota</taxon>
        <taxon>Metazoa</taxon>
        <taxon>Chordata</taxon>
        <taxon>Craniata</taxon>
        <taxon>Vertebrata</taxon>
        <taxon>Chondrichthyes</taxon>
        <taxon>Holocephali</taxon>
        <taxon>Chimaeriformes</taxon>
        <taxon>Callorhinchidae</taxon>
        <taxon>Callorhinchus</taxon>
    </lineage>
</organism>
<dbReference type="InterPro" id="IPR036623">
    <property type="entry name" value="Hemimethylated_DNA-bd_sf"/>
</dbReference>
<reference evidence="4" key="1">
    <citation type="journal article" date="2006" name="Science">
        <title>Ancient noncoding elements conserved in the human genome.</title>
        <authorList>
            <person name="Venkatesh B."/>
            <person name="Kirkness E.F."/>
            <person name="Loh Y.H."/>
            <person name="Halpern A.L."/>
            <person name="Lee A.P."/>
            <person name="Johnson J."/>
            <person name="Dandona N."/>
            <person name="Viswanathan L.D."/>
            <person name="Tay A."/>
            <person name="Venter J.C."/>
            <person name="Strausberg R.L."/>
            <person name="Brenner S."/>
        </authorList>
    </citation>
    <scope>NUCLEOTIDE SEQUENCE [LARGE SCALE GENOMIC DNA]</scope>
</reference>
<dbReference type="Ensembl" id="ENSCMIT00000026900.1">
    <property type="protein sequence ID" value="ENSCMIP00000026470.1"/>
    <property type="gene ID" value="ENSCMIG00000011595.1"/>
</dbReference>
<name>V9L5I2_CALMI</name>
<proteinExistence type="evidence at transcript level"/>
<dbReference type="RefSeq" id="XP_007906615.1">
    <property type="nucleotide sequence ID" value="XM_007908424.2"/>
</dbReference>
<sequence>MPQLTPAIALQIGLLISALPAQYLLSRWSGSDRSQRIQASRRLLNTWNQFRKSYFNLQAWKDWLQQWLVNARLDHDDDLAESPAVEVFLLREKKSYFGGSPDPRSPKPSHVKYRVGQVIRHLESGFRGVIVGWDASAKAPEDWIQENYSPNEQHLRNTPHYKVLIHSSDQRSQATAYVAEEQLVIITGVQVHHPHLETYFRMFDGAQYLMNPWLKKMYPHD</sequence>
<dbReference type="GeneID" id="103188427"/>
<keyword evidence="4" id="KW-1185">Reference proteome</keyword>
<dbReference type="EMBL" id="JW873954">
    <property type="protein sequence ID" value="AFP06471.1"/>
    <property type="molecule type" value="mRNA"/>
</dbReference>